<reference evidence="1 2" key="1">
    <citation type="submission" date="2017-09" db="EMBL/GenBank/DDBJ databases">
        <authorList>
            <person name="Ehlers B."/>
            <person name="Leendertz F.H."/>
        </authorList>
    </citation>
    <scope>NUCLEOTIDE SEQUENCE [LARGE SCALE GENOMIC DNA]</scope>
    <source>
        <strain evidence="1 2">DSM 16848</strain>
    </source>
</reference>
<gene>
    <name evidence="1" type="ORF">SAMN02746062_00671</name>
</gene>
<evidence type="ECO:0008006" key="3">
    <source>
        <dbReference type="Google" id="ProtNLM"/>
    </source>
</evidence>
<protein>
    <recommendedName>
        <fullName evidence="3">Roadblock/LAMTOR2 domain-containing protein</fullName>
    </recommendedName>
</protein>
<dbReference type="AlphaFoldDB" id="A0A286E6Y4"/>
<evidence type="ECO:0000313" key="2">
    <source>
        <dbReference type="Proteomes" id="UP000219669"/>
    </source>
</evidence>
<name>A0A286E6Y4_9NEIS</name>
<dbReference type="EMBL" id="OCNF01000004">
    <property type="protein sequence ID" value="SOD66624.1"/>
    <property type="molecule type" value="Genomic_DNA"/>
</dbReference>
<evidence type="ECO:0000313" key="1">
    <source>
        <dbReference type="EMBL" id="SOD66624.1"/>
    </source>
</evidence>
<dbReference type="RefSeq" id="WP_097113748.1">
    <property type="nucleotide sequence ID" value="NZ_CP083931.1"/>
</dbReference>
<keyword evidence="2" id="KW-1185">Reference proteome</keyword>
<dbReference type="OrthoDB" id="51252at206351"/>
<organism evidence="1 2">
    <name type="scientific">Alysiella filiformis DSM 16848</name>
    <dbReference type="NCBI Taxonomy" id="1120981"/>
    <lineage>
        <taxon>Bacteria</taxon>
        <taxon>Pseudomonadati</taxon>
        <taxon>Pseudomonadota</taxon>
        <taxon>Betaproteobacteria</taxon>
        <taxon>Neisseriales</taxon>
        <taxon>Neisseriaceae</taxon>
        <taxon>Alysiella</taxon>
    </lineage>
</organism>
<dbReference type="Proteomes" id="UP000219669">
    <property type="component" value="Unassembled WGS sequence"/>
</dbReference>
<sequence length="191" mass="20777">MLVSQLIITLLVIACLLVAAYYFKHHSPTPTPTLPDSKPSVSIAPMSAALSEILKRSLAEIQGCQAIAYVDTQHNRLIGIETSTPFPSEILTLVAATVAELFTAPNLLKMSAAFKQFKAQDVDKSNFNEMVIRGEGSLYVLLRAHSNDHRVFVFACTEADVASNNVGLILHQARLLMPQIEVAAEAAFLVE</sequence>
<proteinExistence type="predicted"/>
<accession>A0A286E6Y4</accession>